<accession>A0ABU0EK61</accession>
<feature type="transmembrane region" description="Helical" evidence="1">
    <location>
        <begin position="79"/>
        <end position="99"/>
    </location>
</feature>
<keyword evidence="1" id="KW-0472">Membrane</keyword>
<evidence type="ECO:0000313" key="2">
    <source>
        <dbReference type="EMBL" id="MDQ0375678.1"/>
    </source>
</evidence>
<keyword evidence="1" id="KW-1133">Transmembrane helix</keyword>
<keyword evidence="1" id="KW-0812">Transmembrane</keyword>
<evidence type="ECO:0000256" key="1">
    <source>
        <dbReference type="SAM" id="Phobius"/>
    </source>
</evidence>
<protein>
    <submittedName>
        <fullName evidence="2">Uncharacterized protein</fullName>
    </submittedName>
</protein>
<gene>
    <name evidence="2" type="ORF">J2X26_004016</name>
</gene>
<dbReference type="Proteomes" id="UP001239626">
    <property type="component" value="Unassembled WGS sequence"/>
</dbReference>
<dbReference type="EMBL" id="JAUSVB010000006">
    <property type="protein sequence ID" value="MDQ0375678.1"/>
    <property type="molecule type" value="Genomic_DNA"/>
</dbReference>
<organism evidence="2 3">
    <name type="scientific">Cellulomonas humilata</name>
    <dbReference type="NCBI Taxonomy" id="144055"/>
    <lineage>
        <taxon>Bacteria</taxon>
        <taxon>Bacillati</taxon>
        <taxon>Actinomycetota</taxon>
        <taxon>Actinomycetes</taxon>
        <taxon>Micrococcales</taxon>
        <taxon>Cellulomonadaceae</taxon>
        <taxon>Cellulomonas</taxon>
    </lineage>
</organism>
<evidence type="ECO:0000313" key="3">
    <source>
        <dbReference type="Proteomes" id="UP001239626"/>
    </source>
</evidence>
<name>A0ABU0EK61_9CELL</name>
<comment type="caution">
    <text evidence="2">The sequence shown here is derived from an EMBL/GenBank/DDBJ whole genome shotgun (WGS) entry which is preliminary data.</text>
</comment>
<sequence>MATTFMEPAEAKHRVTAAGWVLRGIGVLVVWSAWAFLVGAALLLSGNGGKAAGPAVAVAAMLVALVPTWFLVRGARSRRWLLAGATVVLVLVGLFLGSLGGPSLARMTGVGASLPVATGAQLLTTSSVENTLCLQECSQVTHLYAVLDSDAAQSKIGSGLLASGWDAVDLGTFCKGQFGVRLADVADPTIVDPPPAPPGMELLSVSTSRCERP</sequence>
<proteinExistence type="predicted"/>
<keyword evidence="3" id="KW-1185">Reference proteome</keyword>
<reference evidence="2 3" key="1">
    <citation type="submission" date="2023-07" db="EMBL/GenBank/DDBJ databases">
        <title>Sorghum-associated microbial communities from plants grown in Nebraska, USA.</title>
        <authorList>
            <person name="Schachtman D."/>
        </authorList>
    </citation>
    <scope>NUCLEOTIDE SEQUENCE [LARGE SCALE GENOMIC DNA]</scope>
    <source>
        <strain evidence="2 3">BE332</strain>
    </source>
</reference>
<feature type="transmembrane region" description="Helical" evidence="1">
    <location>
        <begin position="20"/>
        <end position="45"/>
    </location>
</feature>
<feature type="transmembrane region" description="Helical" evidence="1">
    <location>
        <begin position="51"/>
        <end position="72"/>
    </location>
</feature>